<proteinExistence type="predicted"/>
<evidence type="ECO:0000256" key="1">
    <source>
        <dbReference type="SAM" id="Coils"/>
    </source>
</evidence>
<accession>A0A9P1C4V3</accession>
<feature type="compositionally biased region" description="Polar residues" evidence="2">
    <location>
        <begin position="801"/>
        <end position="812"/>
    </location>
</feature>
<dbReference type="EMBL" id="CAMXCT030000947">
    <property type="protein sequence ID" value="CAL4772363.1"/>
    <property type="molecule type" value="Genomic_DNA"/>
</dbReference>
<gene>
    <name evidence="3" type="ORF">C1SCF055_LOCUS12538</name>
</gene>
<organism evidence="3">
    <name type="scientific">Cladocopium goreaui</name>
    <dbReference type="NCBI Taxonomy" id="2562237"/>
    <lineage>
        <taxon>Eukaryota</taxon>
        <taxon>Sar</taxon>
        <taxon>Alveolata</taxon>
        <taxon>Dinophyceae</taxon>
        <taxon>Suessiales</taxon>
        <taxon>Symbiodiniaceae</taxon>
        <taxon>Cladocopium</taxon>
    </lineage>
</organism>
<protein>
    <submittedName>
        <fullName evidence="5">C2H2-type domain-containing protein</fullName>
    </submittedName>
</protein>
<evidence type="ECO:0000313" key="6">
    <source>
        <dbReference type="Proteomes" id="UP001152797"/>
    </source>
</evidence>
<feature type="region of interest" description="Disordered" evidence="2">
    <location>
        <begin position="746"/>
        <end position="812"/>
    </location>
</feature>
<feature type="coiled-coil region" evidence="1">
    <location>
        <begin position="284"/>
        <end position="332"/>
    </location>
</feature>
<reference evidence="4" key="2">
    <citation type="submission" date="2024-04" db="EMBL/GenBank/DDBJ databases">
        <authorList>
            <person name="Chen Y."/>
            <person name="Shah S."/>
            <person name="Dougan E. K."/>
            <person name="Thang M."/>
            <person name="Chan C."/>
        </authorList>
    </citation>
    <scope>NUCLEOTIDE SEQUENCE [LARGE SCALE GENOMIC DNA]</scope>
</reference>
<dbReference type="EMBL" id="CAMXCT020000947">
    <property type="protein sequence ID" value="CAL1138426.1"/>
    <property type="molecule type" value="Genomic_DNA"/>
</dbReference>
<evidence type="ECO:0000256" key="2">
    <source>
        <dbReference type="SAM" id="MobiDB-lite"/>
    </source>
</evidence>
<keyword evidence="1" id="KW-0175">Coiled coil</keyword>
<sequence length="1506" mass="173232">RKGPVHRVVKVPELMDVIGLLRQRRQRAIVRRQLWLHRTGYITLNSKRIEHYIQTLSSHHSADIHHLAQLRATLRGKVRAMAESWRCKRCWKVLSGKHQHCPHCGGRWDRVQDTSFQPPERREQERPSSQGRGKSPHGRNVQWTGGQRHQQAASERGRSGSEGVRKRRPRGKKKQNEDLPQYAAPTLPPPWNQSGNLSKEASNASEVVEMTAAETAEMMTALRTAYSDPQDMPDHVKKMVDKYENKSTEQLRKEMHRTTDTISKARKLLHQLQDARSKHRKSWLTHLGNLAKTLEKQIESFETQQKDYQDRIQKSKREIQISRRNLQRLNAQAAETAIPEMTIEDDEQVEPPLQDAEEAELRQQLHKIMRHCFKTSAVKDTIDIESEDEEDLVMEGHTLKRPRSCVHQSTAPINMTNFGKYLYIQRSPNDFQISCPCAAQCSALHTTRHATSKTVNFSPHIELRILYEDEIRNPTTIWMHEGALHQWERKLWQRRPVAPISYHNSDQRTQGAYESFQAEFGEGNRHRAHNPLDIRHQPIFIQDLEVAMHQYGDLNVNTQERSMEVLSWYLHGHRLRECRRPRRVHLPEDFLQWTRLLKNAWIDEVNQRQEVQFYVLLPDPPVSQENDEHAAQVVLVQQPHDHDSAAIFTNIYHSTERIAIQRLVRFCPYRLHRADVVALAEVPIQVQHRPIQAYYGWRPILDEPEAPLPIPNGGSIVVHIRALQETHQPASFNEDAAINAVEDEDMATSQIGSARQRSRSPHRQPEEQTDDTTSFMARQPHLRPDGRAPDAAVSSDDDLRSQPSTTGTSYDSDAPSQFYHLYCRNAPMTAARISTISWEAMQSSMRHALQLPRHEVQAIHMVAYLPPDLVAAATQVALIQRPLDLSPGDSRRLILLDIIFHGHHVHDFHVRRYVELLRKDTTRRIILEDLGLQAYCATVQQRCLVHVNDKLIALHDHCLLELRHGDYIRIDLPPHQRLREVPTLATACCLRDGHQIADIPRFYATARTPFEWAPLPPEEPDENSFLQKTTRCLTAEQVAHTQRPSEDRRILHLSDYIPPCETVKVDMVETWVEHEIDLCGERPDHYVVIGKLRYHHEFRMKPVTKRNKFRVNRHALTVQLQTPWARRQLAQMLTNAPWTTDPHAAAERLEHQTRQVTAAIRQADLDYYLQLATDNNPEVTTSMRSSLPCTGQRIHSISSRYALLGDEEQQRTKWRILDQLPRSMTSRKGPYYVVHLYSGRRRSGDFHAMMEQLLAAIPNANIRILSLDTAVDPRLNIHDMKLWTFLLTVATEGRLIGLLQGPPCETWSSARFHKQLDEHDNEVRGPRPLRSAQQPWGLALLTLAELAQIFTGNCLLLKGLYLAVIVALRGGAVFLEHPAIPHNEEYPSIWRLGLVRLLLRQPHALMRRITVEQWRFGSVGIKPTTLMYANAPLPAALQQCQLDSVQRPEGLLIGKNSSGQYKTAAAKEYPEALNRSFAIALTALVTKCAATSEHYSSDIEPYGSEL</sequence>
<name>A0A9P1C4V3_9DINO</name>
<feature type="non-terminal residue" evidence="3">
    <location>
        <position position="1"/>
    </location>
</feature>
<feature type="non-terminal residue" evidence="3">
    <location>
        <position position="1506"/>
    </location>
</feature>
<feature type="compositionally biased region" description="Polar residues" evidence="2">
    <location>
        <begin position="192"/>
        <end position="202"/>
    </location>
</feature>
<reference evidence="3" key="1">
    <citation type="submission" date="2022-10" db="EMBL/GenBank/DDBJ databases">
        <authorList>
            <person name="Chen Y."/>
            <person name="Dougan E. K."/>
            <person name="Chan C."/>
            <person name="Rhodes N."/>
            <person name="Thang M."/>
        </authorList>
    </citation>
    <scope>NUCLEOTIDE SEQUENCE</scope>
</reference>
<dbReference type="EMBL" id="CAMXCT010000947">
    <property type="protein sequence ID" value="CAI3985051.1"/>
    <property type="molecule type" value="Genomic_DNA"/>
</dbReference>
<evidence type="ECO:0000313" key="3">
    <source>
        <dbReference type="EMBL" id="CAI3985051.1"/>
    </source>
</evidence>
<evidence type="ECO:0000313" key="5">
    <source>
        <dbReference type="EMBL" id="CAL4772363.1"/>
    </source>
</evidence>
<feature type="region of interest" description="Disordered" evidence="2">
    <location>
        <begin position="97"/>
        <end position="202"/>
    </location>
</feature>
<keyword evidence="6" id="KW-1185">Reference proteome</keyword>
<feature type="compositionally biased region" description="Polar residues" evidence="2">
    <location>
        <begin position="141"/>
        <end position="153"/>
    </location>
</feature>
<evidence type="ECO:0000313" key="4">
    <source>
        <dbReference type="EMBL" id="CAL1138426.1"/>
    </source>
</evidence>
<comment type="caution">
    <text evidence="3">The sequence shown here is derived from an EMBL/GenBank/DDBJ whole genome shotgun (WGS) entry which is preliminary data.</text>
</comment>
<dbReference type="Proteomes" id="UP001152797">
    <property type="component" value="Unassembled WGS sequence"/>
</dbReference>